<dbReference type="EnsemblMetazoa" id="GAUT040982-RA">
    <property type="protein sequence ID" value="GAUT040982-PA"/>
    <property type="gene ID" value="GAUT040982"/>
</dbReference>
<name>A0A1A9VLQ8_GLOAU</name>
<proteinExistence type="predicted"/>
<protein>
    <submittedName>
        <fullName evidence="1">Uncharacterized protein</fullName>
    </submittedName>
</protein>
<organism evidence="1 2">
    <name type="scientific">Glossina austeni</name>
    <name type="common">Savannah tsetse fly</name>
    <dbReference type="NCBI Taxonomy" id="7395"/>
    <lineage>
        <taxon>Eukaryota</taxon>
        <taxon>Metazoa</taxon>
        <taxon>Ecdysozoa</taxon>
        <taxon>Arthropoda</taxon>
        <taxon>Hexapoda</taxon>
        <taxon>Insecta</taxon>
        <taxon>Pterygota</taxon>
        <taxon>Neoptera</taxon>
        <taxon>Endopterygota</taxon>
        <taxon>Diptera</taxon>
        <taxon>Brachycera</taxon>
        <taxon>Muscomorpha</taxon>
        <taxon>Hippoboscoidea</taxon>
        <taxon>Glossinidae</taxon>
        <taxon>Glossina</taxon>
    </lineage>
</organism>
<reference evidence="1" key="1">
    <citation type="submission" date="2020-05" db="UniProtKB">
        <authorList>
            <consortium name="EnsemblMetazoa"/>
        </authorList>
    </citation>
    <scope>IDENTIFICATION</scope>
    <source>
        <strain evidence="1">TTRI</strain>
    </source>
</reference>
<dbReference type="Proteomes" id="UP000078200">
    <property type="component" value="Unassembled WGS sequence"/>
</dbReference>
<sequence>MRKHLICLSPQAKKLQILCMFEQALYSISFYSELGFNNFWLQYHSNEASTTDGNDAQQYRDAFSIDFSATDNKHERVLLHVHMSRHRKDYVKVKNLKCPGEMKAFKIKALKDEVLAKVSCGCFHRSVGNAKNLRSDWKRNIKRPVYAKRGDKAIDQEGMVQQISSTLPAFVHSPPLGCSKSKYNILKTIMRLMVSFRCKLRFVSSEAFVSL</sequence>
<evidence type="ECO:0000313" key="1">
    <source>
        <dbReference type="EnsemblMetazoa" id="GAUT040982-PA"/>
    </source>
</evidence>
<dbReference type="VEuPathDB" id="VectorBase:GAUT040982"/>
<accession>A0A1A9VLQ8</accession>
<keyword evidence="2" id="KW-1185">Reference proteome</keyword>
<evidence type="ECO:0000313" key="2">
    <source>
        <dbReference type="Proteomes" id="UP000078200"/>
    </source>
</evidence>
<dbReference type="AlphaFoldDB" id="A0A1A9VLQ8"/>